<sequence length="99" mass="11851">MMLYRLSHTTSYLYILVFLFLLIFFFITGGQNRSIQGSFHHGMRSVNVTRTTDMQVKTSRLLNQQNKRFYGHGETRTHNFHVFSMMLYRLSHTTSYLYL</sequence>
<evidence type="ECO:0000256" key="1">
    <source>
        <dbReference type="SAM" id="Phobius"/>
    </source>
</evidence>
<dbReference type="EMBL" id="ML121587">
    <property type="protein sequence ID" value="RPB19597.1"/>
    <property type="molecule type" value="Genomic_DNA"/>
</dbReference>
<keyword evidence="3" id="KW-1185">Reference proteome</keyword>
<organism evidence="2 3">
    <name type="scientific">Terfezia boudieri ATCC MYA-4762</name>
    <dbReference type="NCBI Taxonomy" id="1051890"/>
    <lineage>
        <taxon>Eukaryota</taxon>
        <taxon>Fungi</taxon>
        <taxon>Dikarya</taxon>
        <taxon>Ascomycota</taxon>
        <taxon>Pezizomycotina</taxon>
        <taxon>Pezizomycetes</taxon>
        <taxon>Pezizales</taxon>
        <taxon>Pezizaceae</taxon>
        <taxon>Terfezia</taxon>
    </lineage>
</organism>
<keyword evidence="1" id="KW-1133">Transmembrane helix</keyword>
<keyword evidence="1" id="KW-0812">Transmembrane</keyword>
<evidence type="ECO:0000313" key="2">
    <source>
        <dbReference type="EMBL" id="RPB19597.1"/>
    </source>
</evidence>
<evidence type="ECO:0000313" key="3">
    <source>
        <dbReference type="Proteomes" id="UP000267821"/>
    </source>
</evidence>
<reference evidence="2 3" key="1">
    <citation type="journal article" date="2018" name="Nat. Ecol. Evol.">
        <title>Pezizomycetes genomes reveal the molecular basis of ectomycorrhizal truffle lifestyle.</title>
        <authorList>
            <person name="Murat C."/>
            <person name="Payen T."/>
            <person name="Noel B."/>
            <person name="Kuo A."/>
            <person name="Morin E."/>
            <person name="Chen J."/>
            <person name="Kohler A."/>
            <person name="Krizsan K."/>
            <person name="Balestrini R."/>
            <person name="Da Silva C."/>
            <person name="Montanini B."/>
            <person name="Hainaut M."/>
            <person name="Levati E."/>
            <person name="Barry K.W."/>
            <person name="Belfiori B."/>
            <person name="Cichocki N."/>
            <person name="Clum A."/>
            <person name="Dockter R.B."/>
            <person name="Fauchery L."/>
            <person name="Guy J."/>
            <person name="Iotti M."/>
            <person name="Le Tacon F."/>
            <person name="Lindquist E.A."/>
            <person name="Lipzen A."/>
            <person name="Malagnac F."/>
            <person name="Mello A."/>
            <person name="Molinier V."/>
            <person name="Miyauchi S."/>
            <person name="Poulain J."/>
            <person name="Riccioni C."/>
            <person name="Rubini A."/>
            <person name="Sitrit Y."/>
            <person name="Splivallo R."/>
            <person name="Traeger S."/>
            <person name="Wang M."/>
            <person name="Zifcakova L."/>
            <person name="Wipf D."/>
            <person name="Zambonelli A."/>
            <person name="Paolocci F."/>
            <person name="Nowrousian M."/>
            <person name="Ottonello S."/>
            <person name="Baldrian P."/>
            <person name="Spatafora J.W."/>
            <person name="Henrissat B."/>
            <person name="Nagy L.G."/>
            <person name="Aury J.M."/>
            <person name="Wincker P."/>
            <person name="Grigoriev I.V."/>
            <person name="Bonfante P."/>
            <person name="Martin F.M."/>
        </authorList>
    </citation>
    <scope>NUCLEOTIDE SEQUENCE [LARGE SCALE GENOMIC DNA]</scope>
    <source>
        <strain evidence="2 3">ATCC MYA-4762</strain>
    </source>
</reference>
<gene>
    <name evidence="2" type="ORF">L211DRAFT_624154</name>
</gene>
<accession>A0A3N4L9M5</accession>
<proteinExistence type="predicted"/>
<dbReference type="InParanoid" id="A0A3N4L9M5"/>
<dbReference type="Proteomes" id="UP000267821">
    <property type="component" value="Unassembled WGS sequence"/>
</dbReference>
<protein>
    <submittedName>
        <fullName evidence="2">Uncharacterized protein</fullName>
    </submittedName>
</protein>
<name>A0A3N4L9M5_9PEZI</name>
<keyword evidence="1" id="KW-0472">Membrane</keyword>
<dbReference type="AlphaFoldDB" id="A0A3N4L9M5"/>
<feature type="transmembrane region" description="Helical" evidence="1">
    <location>
        <begin position="12"/>
        <end position="30"/>
    </location>
</feature>